<accession>A0A8B7MZ79</accession>
<dbReference type="InterPro" id="IPR009057">
    <property type="entry name" value="Homeodomain-like_sf"/>
</dbReference>
<feature type="region of interest" description="Disordered" evidence="3">
    <location>
        <begin position="1034"/>
        <end position="1059"/>
    </location>
</feature>
<gene>
    <name evidence="6" type="primary">LOC108664525</name>
</gene>
<dbReference type="SUPFAM" id="SSF54695">
    <property type="entry name" value="POZ domain"/>
    <property type="match status" value="1"/>
</dbReference>
<evidence type="ECO:0000256" key="1">
    <source>
        <dbReference type="ARBA" id="ARBA00004123"/>
    </source>
</evidence>
<dbReference type="RefSeq" id="XP_018006615.1">
    <property type="nucleotide sequence ID" value="XM_018151126.2"/>
</dbReference>
<dbReference type="OrthoDB" id="10261408at2759"/>
<feature type="compositionally biased region" description="Polar residues" evidence="3">
    <location>
        <begin position="393"/>
        <end position="416"/>
    </location>
</feature>
<feature type="compositionally biased region" description="Polar residues" evidence="3">
    <location>
        <begin position="93"/>
        <end position="113"/>
    </location>
</feature>
<dbReference type="SUPFAM" id="SSF46689">
    <property type="entry name" value="Homeodomain-like"/>
    <property type="match status" value="1"/>
</dbReference>
<dbReference type="Pfam" id="PF00651">
    <property type="entry name" value="BTB"/>
    <property type="match status" value="1"/>
</dbReference>
<reference evidence="6" key="1">
    <citation type="submission" date="2025-08" db="UniProtKB">
        <authorList>
            <consortium name="RefSeq"/>
        </authorList>
    </citation>
    <scope>IDENTIFICATION</scope>
    <source>
        <tissue evidence="6">Whole organism</tissue>
    </source>
</reference>
<dbReference type="PANTHER" id="PTHR23110:SF98">
    <property type="entry name" value="PRE-LOLA-G, ISOFORM C-RELATED"/>
    <property type="match status" value="1"/>
</dbReference>
<keyword evidence="5" id="KW-1185">Reference proteome</keyword>
<feature type="region of interest" description="Disordered" evidence="3">
    <location>
        <begin position="917"/>
        <end position="953"/>
    </location>
</feature>
<dbReference type="InterPro" id="IPR000210">
    <property type="entry name" value="BTB/POZ_dom"/>
</dbReference>
<organism evidence="5 6">
    <name type="scientific">Hyalella azteca</name>
    <name type="common">Amphipod</name>
    <dbReference type="NCBI Taxonomy" id="294128"/>
    <lineage>
        <taxon>Eukaryota</taxon>
        <taxon>Metazoa</taxon>
        <taxon>Ecdysozoa</taxon>
        <taxon>Arthropoda</taxon>
        <taxon>Crustacea</taxon>
        <taxon>Multicrustacea</taxon>
        <taxon>Malacostraca</taxon>
        <taxon>Eumalacostraca</taxon>
        <taxon>Peracarida</taxon>
        <taxon>Amphipoda</taxon>
        <taxon>Senticaudata</taxon>
        <taxon>Talitrida</taxon>
        <taxon>Talitroidea</taxon>
        <taxon>Hyalellidae</taxon>
        <taxon>Hyalella</taxon>
    </lineage>
</organism>
<comment type="subcellular location">
    <subcellularLocation>
        <location evidence="1">Nucleus</location>
    </subcellularLocation>
</comment>
<dbReference type="PROSITE" id="PS50097">
    <property type="entry name" value="BTB"/>
    <property type="match status" value="1"/>
</dbReference>
<dbReference type="Gene3D" id="1.10.10.60">
    <property type="entry name" value="Homeodomain-like"/>
    <property type="match status" value="1"/>
</dbReference>
<feature type="region of interest" description="Disordered" evidence="3">
    <location>
        <begin position="377"/>
        <end position="455"/>
    </location>
</feature>
<dbReference type="PANTHER" id="PTHR23110">
    <property type="entry name" value="BTB DOMAIN TRANSCRIPTION FACTOR"/>
    <property type="match status" value="1"/>
</dbReference>
<feature type="compositionally biased region" description="Basic residues" evidence="3">
    <location>
        <begin position="42"/>
        <end position="55"/>
    </location>
</feature>
<dbReference type="GO" id="GO:0005634">
    <property type="term" value="C:nucleus"/>
    <property type="evidence" value="ECO:0007669"/>
    <property type="project" value="UniProtKB-SubCell"/>
</dbReference>
<dbReference type="GO" id="GO:0006357">
    <property type="term" value="P:regulation of transcription by RNA polymerase II"/>
    <property type="evidence" value="ECO:0007669"/>
    <property type="project" value="TreeGrafter"/>
</dbReference>
<dbReference type="Pfam" id="PF04218">
    <property type="entry name" value="CENP-B_N"/>
    <property type="match status" value="1"/>
</dbReference>
<evidence type="ECO:0000313" key="5">
    <source>
        <dbReference type="Proteomes" id="UP000694843"/>
    </source>
</evidence>
<dbReference type="Gene3D" id="3.30.710.10">
    <property type="entry name" value="Potassium Channel Kv1.1, Chain A"/>
    <property type="match status" value="1"/>
</dbReference>
<evidence type="ECO:0000313" key="6">
    <source>
        <dbReference type="RefSeq" id="XP_018006615.1"/>
    </source>
</evidence>
<protein>
    <submittedName>
        <fullName evidence="6">Serine-rich adhesin for platelets isoform X2</fullName>
    </submittedName>
</protein>
<dbReference type="AlphaFoldDB" id="A0A8B7MZ79"/>
<dbReference type="GeneID" id="108664525"/>
<feature type="region of interest" description="Disordered" evidence="3">
    <location>
        <begin position="546"/>
        <end position="585"/>
    </location>
</feature>
<dbReference type="Proteomes" id="UP000694843">
    <property type="component" value="Unplaced"/>
</dbReference>
<feature type="domain" description="BTB" evidence="4">
    <location>
        <begin position="616"/>
        <end position="682"/>
    </location>
</feature>
<evidence type="ECO:0000256" key="3">
    <source>
        <dbReference type="SAM" id="MobiDB-lite"/>
    </source>
</evidence>
<feature type="compositionally biased region" description="Polar residues" evidence="3">
    <location>
        <begin position="1034"/>
        <end position="1046"/>
    </location>
</feature>
<dbReference type="InterPro" id="IPR011333">
    <property type="entry name" value="SKP1/BTB/POZ_sf"/>
</dbReference>
<feature type="compositionally biased region" description="Basic and acidic residues" evidence="3">
    <location>
        <begin position="422"/>
        <end position="440"/>
    </location>
</feature>
<dbReference type="SMART" id="SM00225">
    <property type="entry name" value="BTB"/>
    <property type="match status" value="1"/>
</dbReference>
<evidence type="ECO:0000256" key="2">
    <source>
        <dbReference type="ARBA" id="ARBA00023242"/>
    </source>
</evidence>
<feature type="compositionally biased region" description="Polar residues" evidence="3">
    <location>
        <begin position="563"/>
        <end position="583"/>
    </location>
</feature>
<name>A0A8B7MZ79_HYAAZ</name>
<keyword evidence="2" id="KW-0539">Nucleus</keyword>
<dbReference type="GO" id="GO:0003677">
    <property type="term" value="F:DNA binding"/>
    <property type="evidence" value="ECO:0007669"/>
    <property type="project" value="InterPro"/>
</dbReference>
<dbReference type="InterPro" id="IPR051095">
    <property type="entry name" value="Dros_DevTransReg"/>
</dbReference>
<proteinExistence type="predicted"/>
<sequence>MDLAKDPSITSSREEITAESVHIEDAIKADDAKNVMISNIKKEHKQTKMSRRRKSIKNECVVLDGPPNQMNTRSSKSWDDLETEASPKKELTGKSSDSESALENKNISENDSAITKLRQNESIKEKKACLPANSFEGKQAGSAESSVSTLQPPILQALGLTRGLGIGVGLANTISLGKSQILSTEQQNRTAQTTAVTATTGTLPKTVPLLLNMPTSVGAGAGSVSSLLPANLPPGRYVIISSTSASSSSPLATITTTTSSSSPNKAAPAPLAVASLQAISTAVSSSLASSPVTAAMPVTMTKRSVTRLTPNGSVLKTSVRGTAGKTRGMRKSYTNSEKLAMIEAVESGLRKSVVADKFGVAPSTLACIILQKEKIRRDQTKSSLSRRRIRPCNDSSITGLSPSHYHSSAASQSFHNETADGGNREDGYSKTEDGGGRETGHSGQGSGRGRSPLPFTHFLANFDQSMNFDVSQAEEIVSVPDLSQSLTYTSEGATSSPASFCVSDLSHHTLPSAASTPQCLGTRVQPETAELLGKEPEDDFVDHIQSSQNSDACRDDSVGGRRTSGTPRPSQSEPSATRSSSADRAQDGQLSGLCLVKREVHCYSVLDQLMKDQAYTDVTITADGHNFYAHKVVLCVASGYFRRVLADQSPGVRSVVVFRDVQADEMKNILQFLYTGEATVDATDLSSFMRTAQMLEITSLCDEKLRLPTPTALSSPQINDPLHNLNIFSANALPIVTNALRQQGLLSHQTLSQFQQLHSQKQLQVVAQQLQHLREQLQTSCSQMFMQANDEVVKAPTDSNGSKKHNYCSEVQDLTFSKRSESCITPPCDTPIETSPISYGEIQSVVSGAEPSLDVRSAVFPSLDDPPDPVRNVTLDLPQRPLNLTSPGVDQIEKSPSKCNANFDHNPEEMNALITSNEGPVESRPGFCQTTSNPRKRARPSIEYSPASSEDCGNIDQVSTARVQPVNLVMDWKSRNAVEETQVHNGTPAPDLIDGNSFSAPIDMTAMNHTFDGGSKKNFTTVGLTESTVISSNDNEENFCSNNENDTPSKKLKSFCASE</sequence>
<dbReference type="InterPro" id="IPR007889">
    <property type="entry name" value="HTH_Psq"/>
</dbReference>
<dbReference type="CDD" id="cd18315">
    <property type="entry name" value="BTB_POZ_BAB-like"/>
    <property type="match status" value="1"/>
</dbReference>
<evidence type="ECO:0000259" key="4">
    <source>
        <dbReference type="PROSITE" id="PS50097"/>
    </source>
</evidence>
<feature type="region of interest" description="Disordered" evidence="3">
    <location>
        <begin position="38"/>
        <end position="114"/>
    </location>
</feature>